<evidence type="ECO:0000313" key="1">
    <source>
        <dbReference type="EMBL" id="KAK2723695.1"/>
    </source>
</evidence>
<dbReference type="Proteomes" id="UP001187531">
    <property type="component" value="Unassembled WGS sequence"/>
</dbReference>
<evidence type="ECO:0000313" key="2">
    <source>
        <dbReference type="Proteomes" id="UP001187531"/>
    </source>
</evidence>
<proteinExistence type="predicted"/>
<dbReference type="Gene3D" id="3.40.50.300">
    <property type="entry name" value="P-loop containing nucleotide triphosphate hydrolases"/>
    <property type="match status" value="1"/>
</dbReference>
<sequence length="93" mass="10287">GPKADQNCPETRIALLGNEDAGKSTLIHVLLKGMLDDGHGSRKIASEIGATAYVKFQASVAEDKSFVKVIVRKGWRRCYFGGKEPYEFSRKSR</sequence>
<dbReference type="InterPro" id="IPR027417">
    <property type="entry name" value="P-loop_NTPase"/>
</dbReference>
<feature type="non-terminal residue" evidence="1">
    <location>
        <position position="1"/>
    </location>
</feature>
<comment type="caution">
    <text evidence="1">The sequence shown here is derived from an EMBL/GenBank/DDBJ whole genome shotgun (WGS) entry which is preliminary data.</text>
</comment>
<dbReference type="EMBL" id="JAVRJZ010000004">
    <property type="protein sequence ID" value="KAK2723695.1"/>
    <property type="molecule type" value="Genomic_DNA"/>
</dbReference>
<organism evidence="1 2">
    <name type="scientific">Artemia franciscana</name>
    <name type="common">Brine shrimp</name>
    <name type="synonym">Artemia sanfranciscana</name>
    <dbReference type="NCBI Taxonomy" id="6661"/>
    <lineage>
        <taxon>Eukaryota</taxon>
        <taxon>Metazoa</taxon>
        <taxon>Ecdysozoa</taxon>
        <taxon>Arthropoda</taxon>
        <taxon>Crustacea</taxon>
        <taxon>Branchiopoda</taxon>
        <taxon>Anostraca</taxon>
        <taxon>Artemiidae</taxon>
        <taxon>Artemia</taxon>
    </lineage>
</organism>
<name>A0AA88I8A4_ARTSF</name>
<protein>
    <submittedName>
        <fullName evidence="1">Uncharacterized protein</fullName>
    </submittedName>
</protein>
<dbReference type="AlphaFoldDB" id="A0AA88I8A4"/>
<reference evidence="1" key="1">
    <citation type="submission" date="2023-07" db="EMBL/GenBank/DDBJ databases">
        <title>Chromosome-level genome assembly of Artemia franciscana.</title>
        <authorList>
            <person name="Jo E."/>
        </authorList>
    </citation>
    <scope>NUCLEOTIDE SEQUENCE</scope>
    <source>
        <tissue evidence="1">Whole body</tissue>
    </source>
</reference>
<dbReference type="EMBL" id="JAVRJZ010000004">
    <property type="protein sequence ID" value="KAK2723694.1"/>
    <property type="molecule type" value="Genomic_DNA"/>
</dbReference>
<accession>A0AA88I8A4</accession>
<keyword evidence="2" id="KW-1185">Reference proteome</keyword>
<dbReference type="SUPFAM" id="SSF52540">
    <property type="entry name" value="P-loop containing nucleoside triphosphate hydrolases"/>
    <property type="match status" value="1"/>
</dbReference>
<gene>
    <name evidence="1" type="ORF">QYM36_002138</name>
</gene>